<evidence type="ECO:0000313" key="2">
    <source>
        <dbReference type="EMBL" id="KAK8154783.1"/>
    </source>
</evidence>
<accession>A0ABR1XHH9</accession>
<keyword evidence="3" id="KW-1185">Reference proteome</keyword>
<feature type="compositionally biased region" description="Basic and acidic residues" evidence="1">
    <location>
        <begin position="49"/>
        <end position="61"/>
    </location>
</feature>
<sequence length="205" mass="23037">MHHIYMHNSTTPPHRLLLSNSYHAGCCCHRIPHSLLVCSCRLHPQDEKKRERKGKETRSEPSHPNNAVSLSKKAVGGLTDLTDLTPPRPEEASGRGCDAPKGECDEDRHHAEPRKSESYKAGVNQKAKEQQRVGHSSADKQSSKAGRNAGGERNSTRGDYFRKARLQSKGSNHPTLFQRKNRKKKKEKKSRDKKGESKDTVAMKK</sequence>
<organism evidence="2 3">
    <name type="scientific">Phyllosticta citrichinensis</name>
    <dbReference type="NCBI Taxonomy" id="1130410"/>
    <lineage>
        <taxon>Eukaryota</taxon>
        <taxon>Fungi</taxon>
        <taxon>Dikarya</taxon>
        <taxon>Ascomycota</taxon>
        <taxon>Pezizomycotina</taxon>
        <taxon>Dothideomycetes</taxon>
        <taxon>Dothideomycetes incertae sedis</taxon>
        <taxon>Botryosphaeriales</taxon>
        <taxon>Phyllostictaceae</taxon>
        <taxon>Phyllosticta</taxon>
    </lineage>
</organism>
<dbReference type="Proteomes" id="UP001456524">
    <property type="component" value="Unassembled WGS sequence"/>
</dbReference>
<protein>
    <submittedName>
        <fullName evidence="2">Uncharacterized protein</fullName>
    </submittedName>
</protein>
<evidence type="ECO:0000256" key="1">
    <source>
        <dbReference type="SAM" id="MobiDB-lite"/>
    </source>
</evidence>
<comment type="caution">
    <text evidence="2">The sequence shown here is derived from an EMBL/GenBank/DDBJ whole genome shotgun (WGS) entry which is preliminary data.</text>
</comment>
<name>A0ABR1XHH9_9PEZI</name>
<feature type="compositionally biased region" description="Basic and acidic residues" evidence="1">
    <location>
        <begin position="88"/>
        <end position="118"/>
    </location>
</feature>
<feature type="compositionally biased region" description="Basic and acidic residues" evidence="1">
    <location>
        <begin position="126"/>
        <end position="142"/>
    </location>
</feature>
<dbReference type="EMBL" id="JBBWUH010000011">
    <property type="protein sequence ID" value="KAK8154783.1"/>
    <property type="molecule type" value="Genomic_DNA"/>
</dbReference>
<feature type="compositionally biased region" description="Basic and acidic residues" evidence="1">
    <location>
        <begin position="189"/>
        <end position="205"/>
    </location>
</feature>
<proteinExistence type="predicted"/>
<feature type="region of interest" description="Disordered" evidence="1">
    <location>
        <begin position="49"/>
        <end position="205"/>
    </location>
</feature>
<reference evidence="2 3" key="1">
    <citation type="journal article" date="2022" name="G3 (Bethesda)">
        <title>Enemy or ally: a genomic approach to elucidate the lifestyle of Phyllosticta citrichinaensis.</title>
        <authorList>
            <person name="Buijs V.A."/>
            <person name="Groenewald J.Z."/>
            <person name="Haridas S."/>
            <person name="LaButti K.M."/>
            <person name="Lipzen A."/>
            <person name="Martin F.M."/>
            <person name="Barry K."/>
            <person name="Grigoriev I.V."/>
            <person name="Crous P.W."/>
            <person name="Seidl M.F."/>
        </authorList>
    </citation>
    <scope>NUCLEOTIDE SEQUENCE [LARGE SCALE GENOMIC DNA]</scope>
    <source>
        <strain evidence="2 3">CBS 129764</strain>
    </source>
</reference>
<gene>
    <name evidence="2" type="ORF">IWX90DRAFT_65804</name>
</gene>
<evidence type="ECO:0000313" key="3">
    <source>
        <dbReference type="Proteomes" id="UP001456524"/>
    </source>
</evidence>
<feature type="compositionally biased region" description="Basic residues" evidence="1">
    <location>
        <begin position="179"/>
        <end position="188"/>
    </location>
</feature>